<feature type="transmembrane region" description="Helical" evidence="1">
    <location>
        <begin position="20"/>
        <end position="39"/>
    </location>
</feature>
<reference evidence="2 3" key="1">
    <citation type="journal article" date="2015" name="Genome Biol. Evol.">
        <title>Phylogenomic analyses indicate that early fungi evolved digesting cell walls of algal ancestors of land plants.</title>
        <authorList>
            <person name="Chang Y."/>
            <person name="Wang S."/>
            <person name="Sekimoto S."/>
            <person name="Aerts A.L."/>
            <person name="Choi C."/>
            <person name="Clum A."/>
            <person name="LaButti K.M."/>
            <person name="Lindquist E.A."/>
            <person name="Yee Ngan C."/>
            <person name="Ohm R.A."/>
            <person name="Salamov A.A."/>
            <person name="Grigoriev I.V."/>
            <person name="Spatafora J.W."/>
            <person name="Berbee M.L."/>
        </authorList>
    </citation>
    <scope>NUCLEOTIDE SEQUENCE [LARGE SCALE GENOMIC DNA]</scope>
    <source>
        <strain evidence="2 3">JEL478</strain>
    </source>
</reference>
<dbReference type="EMBL" id="KQ965748">
    <property type="protein sequence ID" value="KXS17105.1"/>
    <property type="molecule type" value="Genomic_DNA"/>
</dbReference>
<keyword evidence="3" id="KW-1185">Reference proteome</keyword>
<evidence type="ECO:0000313" key="3">
    <source>
        <dbReference type="Proteomes" id="UP000070544"/>
    </source>
</evidence>
<keyword evidence="1" id="KW-0472">Membrane</keyword>
<name>A0A139AL06_GONPJ</name>
<evidence type="ECO:0000256" key="1">
    <source>
        <dbReference type="SAM" id="Phobius"/>
    </source>
</evidence>
<keyword evidence="1" id="KW-1133">Transmembrane helix</keyword>
<gene>
    <name evidence="2" type="ORF">M427DRAFT_153940</name>
</gene>
<protein>
    <submittedName>
        <fullName evidence="2">Uncharacterized protein</fullName>
    </submittedName>
</protein>
<dbReference type="Proteomes" id="UP000070544">
    <property type="component" value="Unassembled WGS sequence"/>
</dbReference>
<dbReference type="AlphaFoldDB" id="A0A139AL06"/>
<proteinExistence type="predicted"/>
<keyword evidence="1" id="KW-0812">Transmembrane</keyword>
<sequence>MLTINRGTFIYNPLKPNNLIYLFSASWVLKIVFLAFKMWRVHPRDGLHWFINEGKHYLPAEDQEKARDVEMGVAWIEEVWQQAKRSFGSSNPNRRGEQHH</sequence>
<evidence type="ECO:0000313" key="2">
    <source>
        <dbReference type="EMBL" id="KXS17105.1"/>
    </source>
</evidence>
<organism evidence="2 3">
    <name type="scientific">Gonapodya prolifera (strain JEL478)</name>
    <name type="common">Monoblepharis prolifera</name>
    <dbReference type="NCBI Taxonomy" id="1344416"/>
    <lineage>
        <taxon>Eukaryota</taxon>
        <taxon>Fungi</taxon>
        <taxon>Fungi incertae sedis</taxon>
        <taxon>Chytridiomycota</taxon>
        <taxon>Chytridiomycota incertae sedis</taxon>
        <taxon>Monoblepharidomycetes</taxon>
        <taxon>Monoblepharidales</taxon>
        <taxon>Gonapodyaceae</taxon>
        <taxon>Gonapodya</taxon>
    </lineage>
</organism>
<accession>A0A139AL06</accession>